<sequence>MDNAMAAHMPKPISPQTHRRIDMLVFPTTVALVVWMFRRNRRAAALIAADAAIQGSALLSTDYPPAFIPAMSFRDHLRFANLHAACSAALTLLIPGIPPRDRRILLGLSLAPLLLNAASRVEDCQGVLHRKRVRVLMKARFQRSGFIDQRHRVW</sequence>
<evidence type="ECO:0000313" key="3">
    <source>
        <dbReference type="Proteomes" id="UP000436483"/>
    </source>
</evidence>
<gene>
    <name evidence="2" type="ORF">GR328_13120</name>
</gene>
<organism evidence="2 3">
    <name type="scientific">Microvirga makkahensis</name>
    <dbReference type="NCBI Taxonomy" id="1128670"/>
    <lineage>
        <taxon>Bacteria</taxon>
        <taxon>Pseudomonadati</taxon>
        <taxon>Pseudomonadota</taxon>
        <taxon>Alphaproteobacteria</taxon>
        <taxon>Hyphomicrobiales</taxon>
        <taxon>Methylobacteriaceae</taxon>
        <taxon>Microvirga</taxon>
    </lineage>
</organism>
<dbReference type="EMBL" id="WURB01000008">
    <property type="protein sequence ID" value="MXQ12386.1"/>
    <property type="molecule type" value="Genomic_DNA"/>
</dbReference>
<keyword evidence="1" id="KW-0812">Transmembrane</keyword>
<accession>A0A7X3MSF0</accession>
<evidence type="ECO:0000256" key="1">
    <source>
        <dbReference type="SAM" id="Phobius"/>
    </source>
</evidence>
<feature type="transmembrane region" description="Helical" evidence="1">
    <location>
        <begin position="20"/>
        <end position="37"/>
    </location>
</feature>
<keyword evidence="1" id="KW-0472">Membrane</keyword>
<evidence type="ECO:0000313" key="2">
    <source>
        <dbReference type="EMBL" id="MXQ12386.1"/>
    </source>
</evidence>
<protein>
    <submittedName>
        <fullName evidence="2">Uncharacterized protein</fullName>
    </submittedName>
</protein>
<dbReference type="RefSeq" id="WP_170304122.1">
    <property type="nucleotide sequence ID" value="NZ_WURB01000008.1"/>
</dbReference>
<reference evidence="2 3" key="2">
    <citation type="submission" date="2020-01" db="EMBL/GenBank/DDBJ databases">
        <title>Microvirga sp. nov., an arsenate reduction bacterium isolated from Tibet hotspring sediments.</title>
        <authorList>
            <person name="Xian W.-D."/>
            <person name="Li W.-J."/>
        </authorList>
    </citation>
    <scope>NUCLEOTIDE SEQUENCE [LARGE SCALE GENOMIC DNA]</scope>
    <source>
        <strain evidence="2 3">KCTC 23863</strain>
    </source>
</reference>
<dbReference type="Proteomes" id="UP000436483">
    <property type="component" value="Unassembled WGS sequence"/>
</dbReference>
<dbReference type="AlphaFoldDB" id="A0A7X3MSF0"/>
<keyword evidence="3" id="KW-1185">Reference proteome</keyword>
<reference evidence="2 3" key="1">
    <citation type="submission" date="2019-12" db="EMBL/GenBank/DDBJ databases">
        <authorList>
            <person name="Yuan C.-G."/>
        </authorList>
    </citation>
    <scope>NUCLEOTIDE SEQUENCE [LARGE SCALE GENOMIC DNA]</scope>
    <source>
        <strain evidence="2 3">KCTC 23863</strain>
    </source>
</reference>
<proteinExistence type="predicted"/>
<keyword evidence="1" id="KW-1133">Transmembrane helix</keyword>
<comment type="caution">
    <text evidence="2">The sequence shown here is derived from an EMBL/GenBank/DDBJ whole genome shotgun (WGS) entry which is preliminary data.</text>
</comment>
<name>A0A7X3MSF0_9HYPH</name>